<feature type="region of interest" description="Disordered" evidence="8">
    <location>
        <begin position="614"/>
        <end position="646"/>
    </location>
</feature>
<keyword evidence="7" id="KW-0472">Membrane</keyword>
<gene>
    <name evidence="9" type="ORF">BT67DRAFT_433458</name>
</gene>
<evidence type="ECO:0000256" key="2">
    <source>
        <dbReference type="ARBA" id="ARBA00006653"/>
    </source>
</evidence>
<dbReference type="EMBL" id="MU853406">
    <property type="protein sequence ID" value="KAK4135347.1"/>
    <property type="molecule type" value="Genomic_DNA"/>
</dbReference>
<organism evidence="9 10">
    <name type="scientific">Trichocladium antarcticum</name>
    <dbReference type="NCBI Taxonomy" id="1450529"/>
    <lineage>
        <taxon>Eukaryota</taxon>
        <taxon>Fungi</taxon>
        <taxon>Dikarya</taxon>
        <taxon>Ascomycota</taxon>
        <taxon>Pezizomycotina</taxon>
        <taxon>Sordariomycetes</taxon>
        <taxon>Sordariomycetidae</taxon>
        <taxon>Sordariales</taxon>
        <taxon>Chaetomiaceae</taxon>
        <taxon>Trichocladium</taxon>
    </lineage>
</organism>
<evidence type="ECO:0000256" key="6">
    <source>
        <dbReference type="ARBA" id="ARBA00023034"/>
    </source>
</evidence>
<evidence type="ECO:0000256" key="4">
    <source>
        <dbReference type="ARBA" id="ARBA00022448"/>
    </source>
</evidence>
<evidence type="ECO:0000256" key="1">
    <source>
        <dbReference type="ARBA" id="ARBA00004395"/>
    </source>
</evidence>
<reference evidence="9" key="1">
    <citation type="journal article" date="2023" name="Mol. Phylogenet. Evol.">
        <title>Genome-scale phylogeny and comparative genomics of the fungal order Sordariales.</title>
        <authorList>
            <person name="Hensen N."/>
            <person name="Bonometti L."/>
            <person name="Westerberg I."/>
            <person name="Brannstrom I.O."/>
            <person name="Guillou S."/>
            <person name="Cros-Aarteil S."/>
            <person name="Calhoun S."/>
            <person name="Haridas S."/>
            <person name="Kuo A."/>
            <person name="Mondo S."/>
            <person name="Pangilinan J."/>
            <person name="Riley R."/>
            <person name="LaButti K."/>
            <person name="Andreopoulos B."/>
            <person name="Lipzen A."/>
            <person name="Chen C."/>
            <person name="Yan M."/>
            <person name="Daum C."/>
            <person name="Ng V."/>
            <person name="Clum A."/>
            <person name="Steindorff A."/>
            <person name="Ohm R.A."/>
            <person name="Martin F."/>
            <person name="Silar P."/>
            <person name="Natvig D.O."/>
            <person name="Lalanne C."/>
            <person name="Gautier V."/>
            <person name="Ament-Velasquez S.L."/>
            <person name="Kruys A."/>
            <person name="Hutchinson M.I."/>
            <person name="Powell A.J."/>
            <person name="Barry K."/>
            <person name="Miller A.N."/>
            <person name="Grigoriev I.V."/>
            <person name="Debuchy R."/>
            <person name="Gladieux P."/>
            <person name="Hiltunen Thoren M."/>
            <person name="Johannesson H."/>
        </authorList>
    </citation>
    <scope>NUCLEOTIDE SEQUENCE</scope>
    <source>
        <strain evidence="9">CBS 123565</strain>
    </source>
</reference>
<name>A0AAN6ULP1_9PEZI</name>
<protein>
    <recommendedName>
        <fullName evidence="3">Conserved oligomeric Golgi complex subunit 1</fullName>
    </recommendedName>
</protein>
<evidence type="ECO:0000313" key="10">
    <source>
        <dbReference type="Proteomes" id="UP001304895"/>
    </source>
</evidence>
<accession>A0AAN6ULP1</accession>
<evidence type="ECO:0000313" key="9">
    <source>
        <dbReference type="EMBL" id="KAK4135347.1"/>
    </source>
</evidence>
<keyword evidence="10" id="KW-1185">Reference proteome</keyword>
<keyword evidence="4" id="KW-0813">Transport</keyword>
<dbReference type="PANTHER" id="PTHR31658:SF0">
    <property type="entry name" value="CONSERVED OLIGOMERIC GOLGI COMPLEX SUBUNIT 1"/>
    <property type="match status" value="1"/>
</dbReference>
<dbReference type="AlphaFoldDB" id="A0AAN6ULP1"/>
<dbReference type="Pfam" id="PF08700">
    <property type="entry name" value="VPS51_Exo84_N"/>
    <property type="match status" value="1"/>
</dbReference>
<dbReference type="GO" id="GO:0015031">
    <property type="term" value="P:protein transport"/>
    <property type="evidence" value="ECO:0007669"/>
    <property type="project" value="UniProtKB-KW"/>
</dbReference>
<keyword evidence="5" id="KW-0653">Protein transport</keyword>
<comment type="subcellular location">
    <subcellularLocation>
        <location evidence="1">Golgi apparatus membrane</location>
        <topology evidence="1">Peripheral membrane protein</topology>
    </subcellularLocation>
</comment>
<evidence type="ECO:0000256" key="8">
    <source>
        <dbReference type="SAM" id="MobiDB-lite"/>
    </source>
</evidence>
<evidence type="ECO:0000256" key="3">
    <source>
        <dbReference type="ARBA" id="ARBA00020978"/>
    </source>
</evidence>
<dbReference type="GO" id="GO:0017119">
    <property type="term" value="C:Golgi transport complex"/>
    <property type="evidence" value="ECO:0007669"/>
    <property type="project" value="InterPro"/>
</dbReference>
<comment type="similarity">
    <text evidence="2">Belongs to the COG1 family.</text>
</comment>
<dbReference type="GO" id="GO:0006891">
    <property type="term" value="P:intra-Golgi vesicle-mediated transport"/>
    <property type="evidence" value="ECO:0007669"/>
    <property type="project" value="InterPro"/>
</dbReference>
<evidence type="ECO:0000256" key="5">
    <source>
        <dbReference type="ARBA" id="ARBA00022927"/>
    </source>
</evidence>
<keyword evidence="6" id="KW-0333">Golgi apparatus</keyword>
<evidence type="ECO:0000256" key="7">
    <source>
        <dbReference type="ARBA" id="ARBA00023136"/>
    </source>
</evidence>
<dbReference type="InterPro" id="IPR033370">
    <property type="entry name" value="COG1"/>
</dbReference>
<feature type="compositionally biased region" description="Basic and acidic residues" evidence="8">
    <location>
        <begin position="614"/>
        <end position="627"/>
    </location>
</feature>
<dbReference type="PANTHER" id="PTHR31658">
    <property type="entry name" value="CONSERVED OLIGOMERIC GOLGI COMPLEX SUBUNIT 1"/>
    <property type="match status" value="1"/>
</dbReference>
<sequence length="721" mass="78828">MSTVHLPPNIDLSALTSSRAVFSADPDHHHHNNNPNPPYTLPQIRAIHTALHTQVADVSARLRTRVGGAYRDLLGTADTIVAMRADMDDVVGRLGGMGARCGRGVVAAKAAGLRGAVLRSASERPMRQGDVLRALSAYSLAESAGARDVLWFFLRVRSEAVAVALKLDEEDRAARSPKDVLEALGLYTKTLQDVQTLVPHKLSEALLALTEGRLLENASLKGMETLRLDIYKKWCGDEIQFYTPFIRHDDLDAAQAREMLNHWAKSGSAALLQGLEKTLEGMTEFKAIVELRTSILKLWIAEGGKARGFDPSIMRDKLREAINKHMLRVLEAKVAKLRLVGSEVTATLDAWREGTTDRHHSLWDVHSLDTDLPNGAAQLTHDVVARLYGRNDAVSKAVTSYKSWFHVIDDVGQVVDQLKRQRWDNDVDEIEDEETIEERQQLLAKDDPLALSEHLNRLLIDAFRRLDDQLATLWGTKREGPNSGAVAMYFLRLLRDIRARLPNLAAVKGFGLAVVPSLHEALAAAAAVSPLDEFATVALARKTVVGRSLWDGEPALPASPSPGLFTFLRNMTVAMGDAGGDIWSPAAVAALKRHLSRQISEAWLEALGALDGDAEKASESAAEGKDAGEDETGEDQSKADANGKTETSLAHQDLLVQWLLDICYLRSFIAPQPPSDDALKELEGGISTKAGLESGPARERLAKASQDYFKRTGLLFGLLLT</sequence>
<dbReference type="Proteomes" id="UP001304895">
    <property type="component" value="Unassembled WGS sequence"/>
</dbReference>
<reference evidence="9" key="2">
    <citation type="submission" date="2023-05" db="EMBL/GenBank/DDBJ databases">
        <authorList>
            <consortium name="Lawrence Berkeley National Laboratory"/>
            <person name="Steindorff A."/>
            <person name="Hensen N."/>
            <person name="Bonometti L."/>
            <person name="Westerberg I."/>
            <person name="Brannstrom I.O."/>
            <person name="Guillou S."/>
            <person name="Cros-Aarteil S."/>
            <person name="Calhoun S."/>
            <person name="Haridas S."/>
            <person name="Kuo A."/>
            <person name="Mondo S."/>
            <person name="Pangilinan J."/>
            <person name="Riley R."/>
            <person name="Labutti K."/>
            <person name="Andreopoulos B."/>
            <person name="Lipzen A."/>
            <person name="Chen C."/>
            <person name="Yanf M."/>
            <person name="Daum C."/>
            <person name="Ng V."/>
            <person name="Clum A."/>
            <person name="Ohm R."/>
            <person name="Martin F."/>
            <person name="Silar P."/>
            <person name="Natvig D."/>
            <person name="Lalanne C."/>
            <person name="Gautier V."/>
            <person name="Ament-Velasquez S.L."/>
            <person name="Kruys A."/>
            <person name="Hutchinson M.I."/>
            <person name="Powell A.J."/>
            <person name="Barry K."/>
            <person name="Miller A.N."/>
            <person name="Grigoriev I.V."/>
            <person name="Debuchy R."/>
            <person name="Gladieux P."/>
            <person name="Thoren M.H."/>
            <person name="Johannesson H."/>
        </authorList>
    </citation>
    <scope>NUCLEOTIDE SEQUENCE</scope>
    <source>
        <strain evidence="9">CBS 123565</strain>
    </source>
</reference>
<comment type="caution">
    <text evidence="9">The sequence shown here is derived from an EMBL/GenBank/DDBJ whole genome shotgun (WGS) entry which is preliminary data.</text>
</comment>
<proteinExistence type="inferred from homology"/>
<dbReference type="GO" id="GO:0000139">
    <property type="term" value="C:Golgi membrane"/>
    <property type="evidence" value="ECO:0007669"/>
    <property type="project" value="UniProtKB-SubCell"/>
</dbReference>